<dbReference type="EMBL" id="JACHNZ010000021">
    <property type="protein sequence ID" value="MBB4632419.1"/>
    <property type="molecule type" value="Genomic_DNA"/>
</dbReference>
<sequence length="52" mass="6027">MVDAHRAALSEKHANLESQIDQEVHRPLPDELLIAQWKKEKLRLKEAITGIR</sequence>
<dbReference type="Gene3D" id="6.10.280.50">
    <property type="match status" value="1"/>
</dbReference>
<dbReference type="AlphaFoldDB" id="A0A7W7F784"/>
<gene>
    <name evidence="1" type="ORF">GGQ98_002044</name>
</gene>
<accession>A0A7W7F784</accession>
<protein>
    <recommendedName>
        <fullName evidence="3">DUF465 domain-containing protein</fullName>
    </recommendedName>
</protein>
<organism evidence="1 2">
    <name type="scientific">Sphingosinicella soli</name>
    <dbReference type="NCBI Taxonomy" id="333708"/>
    <lineage>
        <taxon>Bacteria</taxon>
        <taxon>Pseudomonadati</taxon>
        <taxon>Pseudomonadota</taxon>
        <taxon>Alphaproteobacteria</taxon>
        <taxon>Sphingomonadales</taxon>
        <taxon>Sphingosinicellaceae</taxon>
        <taxon>Sphingosinicella</taxon>
    </lineage>
</organism>
<evidence type="ECO:0000313" key="1">
    <source>
        <dbReference type="EMBL" id="MBB4632419.1"/>
    </source>
</evidence>
<dbReference type="InterPro" id="IPR038444">
    <property type="entry name" value="DUF465_sf"/>
</dbReference>
<proteinExistence type="predicted"/>
<comment type="caution">
    <text evidence="1">The sequence shown here is derived from an EMBL/GenBank/DDBJ whole genome shotgun (WGS) entry which is preliminary data.</text>
</comment>
<dbReference type="Pfam" id="PF04325">
    <property type="entry name" value="DUF465"/>
    <property type="match status" value="1"/>
</dbReference>
<keyword evidence="2" id="KW-1185">Reference proteome</keyword>
<evidence type="ECO:0000313" key="2">
    <source>
        <dbReference type="Proteomes" id="UP000566324"/>
    </source>
</evidence>
<reference evidence="1 2" key="1">
    <citation type="submission" date="2020-08" db="EMBL/GenBank/DDBJ databases">
        <title>Genomic Encyclopedia of Type Strains, Phase IV (KMG-IV): sequencing the most valuable type-strain genomes for metagenomic binning, comparative biology and taxonomic classification.</title>
        <authorList>
            <person name="Goeker M."/>
        </authorList>
    </citation>
    <scope>NUCLEOTIDE SEQUENCE [LARGE SCALE GENOMIC DNA]</scope>
    <source>
        <strain evidence="1 2">DSM 17328</strain>
    </source>
</reference>
<dbReference type="InterPro" id="IPR007420">
    <property type="entry name" value="DUF465"/>
</dbReference>
<evidence type="ECO:0008006" key="3">
    <source>
        <dbReference type="Google" id="ProtNLM"/>
    </source>
</evidence>
<name>A0A7W7F784_9SPHN</name>
<dbReference type="RefSeq" id="WP_184068946.1">
    <property type="nucleotide sequence ID" value="NZ_JACHNZ010000021.1"/>
</dbReference>
<dbReference type="Proteomes" id="UP000566324">
    <property type="component" value="Unassembled WGS sequence"/>
</dbReference>